<keyword evidence="2" id="KW-1185">Reference proteome</keyword>
<organism evidence="1 2">
    <name type="scientific">Confluentibacter flavum</name>
    <dbReference type="NCBI Taxonomy" id="1909700"/>
    <lineage>
        <taxon>Bacteria</taxon>
        <taxon>Pseudomonadati</taxon>
        <taxon>Bacteroidota</taxon>
        <taxon>Flavobacteriia</taxon>
        <taxon>Flavobacteriales</taxon>
        <taxon>Flavobacteriaceae</taxon>
        <taxon>Confluentibacter</taxon>
    </lineage>
</organism>
<accession>A0A2N3HH40</accession>
<dbReference type="SUPFAM" id="SSF56219">
    <property type="entry name" value="DNase I-like"/>
    <property type="match status" value="1"/>
</dbReference>
<protein>
    <submittedName>
        <fullName evidence="1">Endonuclease</fullName>
    </submittedName>
</protein>
<dbReference type="AlphaFoldDB" id="A0A2N3HH40"/>
<dbReference type="Gene3D" id="3.60.10.10">
    <property type="entry name" value="Endonuclease/exonuclease/phosphatase"/>
    <property type="match status" value="1"/>
</dbReference>
<dbReference type="GO" id="GO:0004519">
    <property type="term" value="F:endonuclease activity"/>
    <property type="evidence" value="ECO:0007669"/>
    <property type="project" value="UniProtKB-KW"/>
</dbReference>
<evidence type="ECO:0000313" key="1">
    <source>
        <dbReference type="EMBL" id="PKQ44202.1"/>
    </source>
</evidence>
<keyword evidence="1" id="KW-0378">Hydrolase</keyword>
<dbReference type="InterPro" id="IPR036691">
    <property type="entry name" value="Endo/exonu/phosph_ase_sf"/>
</dbReference>
<dbReference type="OrthoDB" id="6199360at2"/>
<dbReference type="EMBL" id="PJEO01000051">
    <property type="protein sequence ID" value="PKQ44202.1"/>
    <property type="molecule type" value="Genomic_DNA"/>
</dbReference>
<sequence>MGNTLKVTTWNVEWLDKLFDSIDSKKQKRIDAIKKEILDMDADVLCMLEGLKGETKIDAFCLDVLEGKYVAVKAIGNDYKIQGRQWIWFLVKSELKDSASLLPTQVYDEFSSASWDVNYWGDFETTQHKHYRHPQVLILEWQQTRLEFIGLHTKSKFVQSGQSSWDAGGEKRNTFIKDAIKARIKMTTEVANVRAYINTKFGQVPNPAIIVLGDLNDGPGKEFFESQYIFFDLLSNLQGDVFEAERFLNHALFDFENHLRWSVRFQDFIDPDRDPHILLDHILFTQSLVDGSLPIIIESHAGYVEHEIHDLINASNPKYAHTSDHKPVSVLISKVYN</sequence>
<evidence type="ECO:0000313" key="2">
    <source>
        <dbReference type="Proteomes" id="UP000233435"/>
    </source>
</evidence>
<keyword evidence="1" id="KW-0540">Nuclease</keyword>
<comment type="caution">
    <text evidence="1">The sequence shown here is derived from an EMBL/GenBank/DDBJ whole genome shotgun (WGS) entry which is preliminary data.</text>
</comment>
<name>A0A2N3HH40_9FLAO</name>
<dbReference type="RefSeq" id="WP_106660487.1">
    <property type="nucleotide sequence ID" value="NZ_PJEO01000051.1"/>
</dbReference>
<reference evidence="1 2" key="1">
    <citation type="submission" date="2017-12" db="EMBL/GenBank/DDBJ databases">
        <title>Confluentibacter flavum sp. nov., isolated from the saline lake.</title>
        <authorList>
            <person name="Yu L."/>
        </authorList>
    </citation>
    <scope>NUCLEOTIDE SEQUENCE [LARGE SCALE GENOMIC DNA]</scope>
    <source>
        <strain evidence="1 2">3B</strain>
    </source>
</reference>
<proteinExistence type="predicted"/>
<gene>
    <name evidence="1" type="ORF">CSW08_13955</name>
</gene>
<keyword evidence="1" id="KW-0255">Endonuclease</keyword>
<dbReference type="Proteomes" id="UP000233435">
    <property type="component" value="Unassembled WGS sequence"/>
</dbReference>